<reference evidence="1" key="1">
    <citation type="submission" date="2020-01" db="EMBL/GenBank/DDBJ databases">
        <authorList>
            <person name="Meier V. D."/>
            <person name="Meier V D."/>
        </authorList>
    </citation>
    <scope>NUCLEOTIDE SEQUENCE</scope>
    <source>
        <strain evidence="1">HLG_WM_MAG_04</strain>
    </source>
</reference>
<accession>A0A6S6SGX0</accession>
<sequence>MKFIGAILLLVSSALSVEAGKVIWDERGKPTITGTLGKGCTQNGFGTKEKNATKANCG</sequence>
<evidence type="ECO:0000313" key="1">
    <source>
        <dbReference type="EMBL" id="CAA6804159.1"/>
    </source>
</evidence>
<proteinExistence type="predicted"/>
<name>A0A6S6SGX0_9BACT</name>
<organism evidence="1">
    <name type="scientific">uncultured Sulfurovum sp</name>
    <dbReference type="NCBI Taxonomy" id="269237"/>
    <lineage>
        <taxon>Bacteria</taxon>
        <taxon>Pseudomonadati</taxon>
        <taxon>Campylobacterota</taxon>
        <taxon>Epsilonproteobacteria</taxon>
        <taxon>Campylobacterales</taxon>
        <taxon>Sulfurovaceae</taxon>
        <taxon>Sulfurovum</taxon>
        <taxon>environmental samples</taxon>
    </lineage>
</organism>
<dbReference type="EMBL" id="CACVAX010000010">
    <property type="protein sequence ID" value="CAA6804159.1"/>
    <property type="molecule type" value="Genomic_DNA"/>
</dbReference>
<protein>
    <submittedName>
        <fullName evidence="1">Uncharacterized protein</fullName>
    </submittedName>
</protein>
<gene>
    <name evidence="1" type="ORF">HELGO_WM30453</name>
</gene>
<dbReference type="AlphaFoldDB" id="A0A6S6SGX0"/>